<feature type="transmembrane region" description="Helical" evidence="7">
    <location>
        <begin position="21"/>
        <end position="42"/>
    </location>
</feature>
<keyword evidence="5 7" id="KW-0472">Membrane</keyword>
<name>A0A286GE34_9ACTN</name>
<evidence type="ECO:0000313" key="9">
    <source>
        <dbReference type="EMBL" id="SOD93785.1"/>
    </source>
</evidence>
<evidence type="ECO:0000256" key="3">
    <source>
        <dbReference type="ARBA" id="ARBA00022692"/>
    </source>
</evidence>
<protein>
    <submittedName>
        <fullName evidence="9">Flippase GtrA (Transmembrane translocase of bactoprenol-linked glucose)</fullName>
    </submittedName>
</protein>
<dbReference type="InterPro" id="IPR051401">
    <property type="entry name" value="GtrA_CellWall_Glycosyl"/>
</dbReference>
<feature type="region of interest" description="Disordered" evidence="6">
    <location>
        <begin position="153"/>
        <end position="177"/>
    </location>
</feature>
<dbReference type="Pfam" id="PF04138">
    <property type="entry name" value="GtrA_DPMS_TM"/>
    <property type="match status" value="1"/>
</dbReference>
<evidence type="ECO:0000256" key="2">
    <source>
        <dbReference type="ARBA" id="ARBA00009399"/>
    </source>
</evidence>
<comment type="similarity">
    <text evidence="2">Belongs to the GtrA family.</text>
</comment>
<dbReference type="GO" id="GO:0005886">
    <property type="term" value="C:plasma membrane"/>
    <property type="evidence" value="ECO:0007669"/>
    <property type="project" value="TreeGrafter"/>
</dbReference>
<feature type="compositionally biased region" description="Pro residues" evidence="6">
    <location>
        <begin position="167"/>
        <end position="177"/>
    </location>
</feature>
<feature type="transmembrane region" description="Helical" evidence="7">
    <location>
        <begin position="89"/>
        <end position="111"/>
    </location>
</feature>
<dbReference type="PANTHER" id="PTHR38459">
    <property type="entry name" value="PROPHAGE BACTOPRENOL-LINKED GLUCOSE TRANSLOCASE HOMOLOG"/>
    <property type="match status" value="1"/>
</dbReference>
<dbReference type="RefSeq" id="WP_097182277.1">
    <property type="nucleotide sequence ID" value="NZ_OCNK01000001.1"/>
</dbReference>
<dbReference type="Proteomes" id="UP000219482">
    <property type="component" value="Unassembled WGS sequence"/>
</dbReference>
<gene>
    <name evidence="9" type="ORF">SAMN06272739_0426</name>
</gene>
<evidence type="ECO:0000256" key="7">
    <source>
        <dbReference type="SAM" id="Phobius"/>
    </source>
</evidence>
<evidence type="ECO:0000256" key="4">
    <source>
        <dbReference type="ARBA" id="ARBA00022989"/>
    </source>
</evidence>
<dbReference type="OrthoDB" id="9807815at2"/>
<dbReference type="GO" id="GO:0000271">
    <property type="term" value="P:polysaccharide biosynthetic process"/>
    <property type="evidence" value="ECO:0007669"/>
    <property type="project" value="InterPro"/>
</dbReference>
<evidence type="ECO:0000256" key="6">
    <source>
        <dbReference type="SAM" id="MobiDB-lite"/>
    </source>
</evidence>
<reference evidence="10" key="1">
    <citation type="submission" date="2017-09" db="EMBL/GenBank/DDBJ databases">
        <authorList>
            <person name="Varghese N."/>
            <person name="Submissions S."/>
        </authorList>
    </citation>
    <scope>NUCLEOTIDE SEQUENCE [LARGE SCALE GENOMIC DNA]</scope>
    <source>
        <strain evidence="10">DSM 44270</strain>
    </source>
</reference>
<dbReference type="EMBL" id="OCNK01000001">
    <property type="protein sequence ID" value="SOD93785.1"/>
    <property type="molecule type" value="Genomic_DNA"/>
</dbReference>
<evidence type="ECO:0000256" key="5">
    <source>
        <dbReference type="ARBA" id="ARBA00023136"/>
    </source>
</evidence>
<keyword evidence="10" id="KW-1185">Reference proteome</keyword>
<organism evidence="9 10">
    <name type="scientific">Blastococcus haudaquaticus</name>
    <dbReference type="NCBI Taxonomy" id="1938745"/>
    <lineage>
        <taxon>Bacteria</taxon>
        <taxon>Bacillati</taxon>
        <taxon>Actinomycetota</taxon>
        <taxon>Actinomycetes</taxon>
        <taxon>Geodermatophilales</taxon>
        <taxon>Geodermatophilaceae</taxon>
        <taxon>Blastococcus</taxon>
    </lineage>
</organism>
<evidence type="ECO:0000256" key="1">
    <source>
        <dbReference type="ARBA" id="ARBA00004141"/>
    </source>
</evidence>
<keyword evidence="4 7" id="KW-1133">Transmembrane helix</keyword>
<accession>A0A286GE34</accession>
<sequence length="177" mass="18538">MSAPAPRPPLHTRGRLLVKELGAFGVVGAVSFLIDVGLFHVFYANAGLGAVTAKLLATAVAMTVAFAGHRYWSFSHRARTGLRGEYLRFSVINGGTLLLGVLTIAVVRHPLQQESALVLQAANIGSIVVGTVIRYLGYRAWVFPAGDDVPAVPRTGEPVSAGGDPPGVRPAPPSMTS</sequence>
<dbReference type="PANTHER" id="PTHR38459:SF1">
    <property type="entry name" value="PROPHAGE BACTOPRENOL-LINKED GLUCOSE TRANSLOCASE HOMOLOG"/>
    <property type="match status" value="1"/>
</dbReference>
<dbReference type="AlphaFoldDB" id="A0A286GE34"/>
<feature type="transmembrane region" description="Helical" evidence="7">
    <location>
        <begin position="48"/>
        <end position="68"/>
    </location>
</feature>
<feature type="domain" description="GtrA/DPMS transmembrane" evidence="8">
    <location>
        <begin position="24"/>
        <end position="143"/>
    </location>
</feature>
<proteinExistence type="inferred from homology"/>
<comment type="subcellular location">
    <subcellularLocation>
        <location evidence="1">Membrane</location>
        <topology evidence="1">Multi-pass membrane protein</topology>
    </subcellularLocation>
</comment>
<feature type="transmembrane region" description="Helical" evidence="7">
    <location>
        <begin position="117"/>
        <end position="136"/>
    </location>
</feature>
<keyword evidence="3 7" id="KW-0812">Transmembrane</keyword>
<evidence type="ECO:0000313" key="10">
    <source>
        <dbReference type="Proteomes" id="UP000219482"/>
    </source>
</evidence>
<evidence type="ECO:0000259" key="8">
    <source>
        <dbReference type="Pfam" id="PF04138"/>
    </source>
</evidence>
<dbReference type="InterPro" id="IPR007267">
    <property type="entry name" value="GtrA_DPMS_TM"/>
</dbReference>